<feature type="region of interest" description="Disordered" evidence="1">
    <location>
        <begin position="53"/>
        <end position="122"/>
    </location>
</feature>
<dbReference type="Proteomes" id="UP000593567">
    <property type="component" value="Unassembled WGS sequence"/>
</dbReference>
<keyword evidence="3" id="KW-1185">Reference proteome</keyword>
<organism evidence="2 3">
    <name type="scientific">Bugula neritina</name>
    <name type="common">Brown bryozoan</name>
    <name type="synonym">Sertularia neritina</name>
    <dbReference type="NCBI Taxonomy" id="10212"/>
    <lineage>
        <taxon>Eukaryota</taxon>
        <taxon>Metazoa</taxon>
        <taxon>Spiralia</taxon>
        <taxon>Lophotrochozoa</taxon>
        <taxon>Bryozoa</taxon>
        <taxon>Gymnolaemata</taxon>
        <taxon>Cheilostomatida</taxon>
        <taxon>Flustrina</taxon>
        <taxon>Buguloidea</taxon>
        <taxon>Bugulidae</taxon>
        <taxon>Bugula</taxon>
    </lineage>
</organism>
<feature type="region of interest" description="Disordered" evidence="1">
    <location>
        <begin position="430"/>
        <end position="453"/>
    </location>
</feature>
<gene>
    <name evidence="2" type="ORF">EB796_023078</name>
</gene>
<accession>A0A7J7IXE2</accession>
<protein>
    <submittedName>
        <fullName evidence="2">Uncharacterized protein</fullName>
    </submittedName>
</protein>
<evidence type="ECO:0000313" key="3">
    <source>
        <dbReference type="Proteomes" id="UP000593567"/>
    </source>
</evidence>
<comment type="caution">
    <text evidence="2">The sequence shown here is derived from an EMBL/GenBank/DDBJ whole genome shotgun (WGS) entry which is preliminary data.</text>
</comment>
<feature type="compositionally biased region" description="Basic and acidic residues" evidence="1">
    <location>
        <begin position="441"/>
        <end position="453"/>
    </location>
</feature>
<feature type="compositionally biased region" description="Polar residues" evidence="1">
    <location>
        <begin position="430"/>
        <end position="440"/>
    </location>
</feature>
<proteinExistence type="predicted"/>
<feature type="compositionally biased region" description="Polar residues" evidence="1">
    <location>
        <begin position="53"/>
        <end position="71"/>
    </location>
</feature>
<name>A0A7J7IXE2_BUGNE</name>
<evidence type="ECO:0000313" key="2">
    <source>
        <dbReference type="EMBL" id="KAF6018589.1"/>
    </source>
</evidence>
<evidence type="ECO:0000256" key="1">
    <source>
        <dbReference type="SAM" id="MobiDB-lite"/>
    </source>
</evidence>
<dbReference type="EMBL" id="VXIV02003292">
    <property type="protein sequence ID" value="KAF6018589.1"/>
    <property type="molecule type" value="Genomic_DNA"/>
</dbReference>
<sequence>MEGKKKGLMELAAYICRKITGMTEGKLSVEHVQQKACDSSAATYVLQRTEDQMNTSMLSTDSDGYSTASTRSDSDRGNRRRKGSKLGSSATAKTYDTKNSDNELDNNASHSADHASLEKKNKIDEKNVSSAFVPKKLTDQLIVRDENGQLKLYESSVNWQKSSAKANADKCVDCAAQINIKDVTEHCSENETARTVCSRLNSATMHTSRQEKTTDIFENCKLESKSNNHLCNASQQDCSEVRDAATIWDASNMPENLCQSAEYDEVSTLTKPLRELSPQSMKEANSFIQDAANTMAVKNVDLDESQSSVELVLSIIKEATKQYNVEEINEDNISTNSVTPSIPLLEPPTTPLIQWTDSTSLPLLVESAITPPPLILSNSSHSWSVDPVSSPSAFLRPFTPLPQESYADCEQVDLRIKKLATITKDISGSMSLPCNKQSSRPKSDQDVPRHEDSIVTSTNKACFRKAERYSIGDNANSFAEPIEGTIVNRTGCLPP</sequence>
<dbReference type="AlphaFoldDB" id="A0A7J7IXE2"/>
<reference evidence="2" key="1">
    <citation type="submission" date="2020-06" db="EMBL/GenBank/DDBJ databases">
        <title>Draft genome of Bugula neritina, a colonial animal packing powerful symbionts and potential medicines.</title>
        <authorList>
            <person name="Rayko M."/>
        </authorList>
    </citation>
    <scope>NUCLEOTIDE SEQUENCE [LARGE SCALE GENOMIC DNA]</scope>
    <source>
        <strain evidence="2">Kwan_BN1</strain>
    </source>
</reference>
<feature type="compositionally biased region" description="Basic and acidic residues" evidence="1">
    <location>
        <begin position="111"/>
        <end position="122"/>
    </location>
</feature>